<dbReference type="EMBL" id="OU594965">
    <property type="protein sequence ID" value="CAG9286978.1"/>
    <property type="molecule type" value="Genomic_DNA"/>
</dbReference>
<reference evidence="2" key="1">
    <citation type="submission" date="2022-02" db="EMBL/GenBank/DDBJ databases">
        <authorList>
            <person name="Giguere J D."/>
        </authorList>
    </citation>
    <scope>NUCLEOTIDE SEQUENCE</scope>
    <source>
        <strain evidence="2">CCAP 1055/1</strain>
    </source>
</reference>
<protein>
    <submittedName>
        <fullName evidence="2">Uncharacterized protein</fullName>
    </submittedName>
</protein>
<evidence type="ECO:0000256" key="1">
    <source>
        <dbReference type="SAM" id="MobiDB-lite"/>
    </source>
</evidence>
<accession>A0A8J9X5X5</accession>
<sequence length="139" mass="15342">MSLSTEFSAYLLQVTSHGASPRLPTSTKPTVTSTLRRRLDELLPVPDLSSTDLLLPQDDDFLAEHKPLDEILEQHERFGQAPSTAPTVVNDDTDKENRNPVFPEAREDIESGALDTWNSGIAVHVVAIGWLILSAAFMF</sequence>
<name>A0A8J9X5X5_PHATR</name>
<proteinExistence type="predicted"/>
<dbReference type="Proteomes" id="UP000836788">
    <property type="component" value="Chromosome 24"/>
</dbReference>
<organism evidence="2">
    <name type="scientific">Phaeodactylum tricornutum</name>
    <name type="common">Diatom</name>
    <dbReference type="NCBI Taxonomy" id="2850"/>
    <lineage>
        <taxon>Eukaryota</taxon>
        <taxon>Sar</taxon>
        <taxon>Stramenopiles</taxon>
        <taxon>Ochrophyta</taxon>
        <taxon>Bacillariophyta</taxon>
        <taxon>Bacillariophyceae</taxon>
        <taxon>Bacillariophycidae</taxon>
        <taxon>Naviculales</taxon>
        <taxon>Phaeodactylaceae</taxon>
        <taxon>Phaeodactylum</taxon>
    </lineage>
</organism>
<evidence type="ECO:0000313" key="2">
    <source>
        <dbReference type="EMBL" id="CAG9286978.1"/>
    </source>
</evidence>
<dbReference type="AlphaFoldDB" id="A0A8J9X5X5"/>
<gene>
    <name evidence="2" type="ORF">PTTT1_LOCUS34091</name>
</gene>
<feature type="region of interest" description="Disordered" evidence="1">
    <location>
        <begin position="76"/>
        <end position="97"/>
    </location>
</feature>